<evidence type="ECO:0000313" key="1">
    <source>
        <dbReference type="EMBL" id="GFH33750.1"/>
    </source>
</evidence>
<feature type="non-terminal residue" evidence="1">
    <location>
        <position position="82"/>
    </location>
</feature>
<evidence type="ECO:0000313" key="2">
    <source>
        <dbReference type="Proteomes" id="UP000485058"/>
    </source>
</evidence>
<dbReference type="AlphaFoldDB" id="A0A6A0ALF2"/>
<protein>
    <submittedName>
        <fullName evidence="1">Uncharacterized protein</fullName>
    </submittedName>
</protein>
<keyword evidence="2" id="KW-1185">Reference proteome</keyword>
<feature type="non-terminal residue" evidence="1">
    <location>
        <position position="1"/>
    </location>
</feature>
<gene>
    <name evidence="1" type="ORF">HaLaN_33167</name>
</gene>
<comment type="caution">
    <text evidence="1">The sequence shown here is derived from an EMBL/GenBank/DDBJ whole genome shotgun (WGS) entry which is preliminary data.</text>
</comment>
<dbReference type="EMBL" id="BLLF01009537">
    <property type="protein sequence ID" value="GFH33750.1"/>
    <property type="molecule type" value="Genomic_DNA"/>
</dbReference>
<name>A0A6A0ALF2_HAELA</name>
<organism evidence="1 2">
    <name type="scientific">Haematococcus lacustris</name>
    <name type="common">Green alga</name>
    <name type="synonym">Haematococcus pluvialis</name>
    <dbReference type="NCBI Taxonomy" id="44745"/>
    <lineage>
        <taxon>Eukaryota</taxon>
        <taxon>Viridiplantae</taxon>
        <taxon>Chlorophyta</taxon>
        <taxon>core chlorophytes</taxon>
        <taxon>Chlorophyceae</taxon>
        <taxon>CS clade</taxon>
        <taxon>Chlamydomonadales</taxon>
        <taxon>Haematococcaceae</taxon>
        <taxon>Haematococcus</taxon>
    </lineage>
</organism>
<dbReference type="Proteomes" id="UP000485058">
    <property type="component" value="Unassembled WGS sequence"/>
</dbReference>
<accession>A0A6A0ALF2</accession>
<proteinExistence type="predicted"/>
<reference evidence="1 2" key="1">
    <citation type="submission" date="2020-02" db="EMBL/GenBank/DDBJ databases">
        <title>Draft genome sequence of Haematococcus lacustris strain NIES-144.</title>
        <authorList>
            <person name="Morimoto D."/>
            <person name="Nakagawa S."/>
            <person name="Yoshida T."/>
            <person name="Sawayama S."/>
        </authorList>
    </citation>
    <scope>NUCLEOTIDE SEQUENCE [LARGE SCALE GENOMIC DNA]</scope>
    <source>
        <strain evidence="1 2">NIES-144</strain>
    </source>
</reference>
<sequence>ALESIGGQLLLKGNGYMMSADELSSLRRIGKEANLINNGNLQMTLPSGVAVGPSGTLTVSDGPAGDAGVLVIYGGDTPPSAG</sequence>